<evidence type="ECO:0000313" key="3">
    <source>
        <dbReference type="EMBL" id="AIQ66061.1"/>
    </source>
</evidence>
<accession>A0A089LX03</accession>
<name>A0A089LX03_9BACL</name>
<evidence type="ECO:0000256" key="1">
    <source>
        <dbReference type="ARBA" id="ARBA00009235"/>
    </source>
</evidence>
<keyword evidence="3" id="KW-0413">Isomerase</keyword>
<organism evidence="3 4">
    <name type="scientific">Paenibacillus stellifer</name>
    <dbReference type="NCBI Taxonomy" id="169760"/>
    <lineage>
        <taxon>Bacteria</taxon>
        <taxon>Bacillati</taxon>
        <taxon>Bacillota</taxon>
        <taxon>Bacilli</taxon>
        <taxon>Bacillales</taxon>
        <taxon>Paenibacillaceae</taxon>
        <taxon>Paenibacillus</taxon>
    </lineage>
</organism>
<dbReference type="PROSITE" id="PS51464">
    <property type="entry name" value="SIS"/>
    <property type="match status" value="1"/>
</dbReference>
<keyword evidence="4" id="KW-1185">Reference proteome</keyword>
<dbReference type="Proteomes" id="UP000029507">
    <property type="component" value="Chromosome"/>
</dbReference>
<sequence length="185" mass="19523">METVRYTQEIMNELGRSTPLLNAKEAEALVALVQEADKVFVAGAGRSGLMGRAFAMRLMHAGKEVYVVGETVTPGIGEGDVLVLGSGSGETRSLIAVAEKAKSAGAKIAAVTLAPESTLGRLADLAVKLPGAPKSRSDEGSLTIQPMASLFEQTLLLFYDSVILRLMELTGQTSSRMFGKHANLE</sequence>
<dbReference type="NCBIfam" id="TIGR03127">
    <property type="entry name" value="RuMP_HxlB"/>
    <property type="match status" value="1"/>
</dbReference>
<dbReference type="OrthoDB" id="9797832at2"/>
<dbReference type="AlphaFoldDB" id="A0A089LX03"/>
<dbReference type="GO" id="GO:0097367">
    <property type="term" value="F:carbohydrate derivative binding"/>
    <property type="evidence" value="ECO:0007669"/>
    <property type="project" value="InterPro"/>
</dbReference>
<dbReference type="Gene3D" id="3.40.50.10490">
    <property type="entry name" value="Glucose-6-phosphate isomerase like protein, domain 1"/>
    <property type="match status" value="1"/>
</dbReference>
<dbReference type="InterPro" id="IPR017552">
    <property type="entry name" value="PHI/rmpB"/>
</dbReference>
<dbReference type="InterPro" id="IPR046348">
    <property type="entry name" value="SIS_dom_sf"/>
</dbReference>
<dbReference type="KEGG" id="pste:PSTEL_26040"/>
<dbReference type="STRING" id="169760.PSTEL_26040"/>
<comment type="similarity">
    <text evidence="1">Belongs to the SIS family. PHI subfamily.</text>
</comment>
<dbReference type="EMBL" id="CP009286">
    <property type="protein sequence ID" value="AIQ66061.1"/>
    <property type="molecule type" value="Genomic_DNA"/>
</dbReference>
<dbReference type="CDD" id="cd05005">
    <property type="entry name" value="SIS_PHI"/>
    <property type="match status" value="1"/>
</dbReference>
<proteinExistence type="inferred from homology"/>
<dbReference type="InterPro" id="IPR001347">
    <property type="entry name" value="SIS_dom"/>
</dbReference>
<dbReference type="HOGENOM" id="CLU_094236_1_1_9"/>
<feature type="domain" description="SIS" evidence="2">
    <location>
        <begin position="29"/>
        <end position="172"/>
    </location>
</feature>
<reference evidence="3 4" key="1">
    <citation type="submission" date="2014-08" db="EMBL/GenBank/DDBJ databases">
        <title>Comparative genomics of the Paenibacillus odorifer group.</title>
        <authorList>
            <person name="den Bakker H.C."/>
            <person name="Tsai Y.-C."/>
            <person name="Martin N."/>
            <person name="Korlach J."/>
            <person name="Wiedmann M."/>
        </authorList>
    </citation>
    <scope>NUCLEOTIDE SEQUENCE [LARGE SCALE GENOMIC DNA]</scope>
    <source>
        <strain evidence="3 4">DSM 14472</strain>
    </source>
</reference>
<dbReference type="SUPFAM" id="SSF53697">
    <property type="entry name" value="SIS domain"/>
    <property type="match status" value="1"/>
</dbReference>
<evidence type="ECO:0000313" key="4">
    <source>
        <dbReference type="Proteomes" id="UP000029507"/>
    </source>
</evidence>
<evidence type="ECO:0000259" key="2">
    <source>
        <dbReference type="PROSITE" id="PS51464"/>
    </source>
</evidence>
<protein>
    <submittedName>
        <fullName evidence="3">6-phospho 3-hexuloisomerase</fullName>
    </submittedName>
</protein>
<dbReference type="PANTHER" id="PTHR43443">
    <property type="entry name" value="3-HEXULOSE-6-PHOSPHATE ISOMERASE"/>
    <property type="match status" value="1"/>
</dbReference>
<gene>
    <name evidence="3" type="ORF">PSTEL_26040</name>
</gene>
<dbReference type="RefSeq" id="WP_038699597.1">
    <property type="nucleotide sequence ID" value="NZ_CP009286.1"/>
</dbReference>
<dbReference type="PANTHER" id="PTHR43443:SF1">
    <property type="entry name" value="3-HEXULOSE-6-PHOSPHATE ISOMERASE"/>
    <property type="match status" value="1"/>
</dbReference>
<dbReference type="Pfam" id="PF01380">
    <property type="entry name" value="SIS"/>
    <property type="match status" value="1"/>
</dbReference>
<dbReference type="GO" id="GO:1901135">
    <property type="term" value="P:carbohydrate derivative metabolic process"/>
    <property type="evidence" value="ECO:0007669"/>
    <property type="project" value="InterPro"/>
</dbReference>
<dbReference type="GO" id="GO:0016853">
    <property type="term" value="F:isomerase activity"/>
    <property type="evidence" value="ECO:0007669"/>
    <property type="project" value="UniProtKB-KW"/>
</dbReference>